<evidence type="ECO:0000313" key="2">
    <source>
        <dbReference type="EMBL" id="CAK0835607.1"/>
    </source>
</evidence>
<gene>
    <name evidence="2" type="ORF">PCOR1329_LOCUS32405</name>
</gene>
<proteinExistence type="predicted"/>
<sequence length="136" mass="14919">VSQKLTAFRRETEQREVGALLKNLTEKVDNLEAKVKALTDATVPLEGNQAEELSIARLKELTEKAMEVEKSAAVMGGEARSLVVARQKDPLAKESPACAAELEKLAGRLKAALQEHMKRRKLAVQSDKICKARQLG</sequence>
<feature type="non-terminal residue" evidence="2">
    <location>
        <position position="1"/>
    </location>
</feature>
<feature type="coiled-coil region" evidence="1">
    <location>
        <begin position="14"/>
        <end position="41"/>
    </location>
</feature>
<feature type="non-terminal residue" evidence="2">
    <location>
        <position position="136"/>
    </location>
</feature>
<name>A0ABN9STD4_9DINO</name>
<comment type="caution">
    <text evidence="2">The sequence shown here is derived from an EMBL/GenBank/DDBJ whole genome shotgun (WGS) entry which is preliminary data.</text>
</comment>
<dbReference type="Proteomes" id="UP001189429">
    <property type="component" value="Unassembled WGS sequence"/>
</dbReference>
<keyword evidence="1" id="KW-0175">Coiled coil</keyword>
<dbReference type="EMBL" id="CAUYUJ010013125">
    <property type="protein sequence ID" value="CAK0835607.1"/>
    <property type="molecule type" value="Genomic_DNA"/>
</dbReference>
<reference evidence="2" key="1">
    <citation type="submission" date="2023-10" db="EMBL/GenBank/DDBJ databases">
        <authorList>
            <person name="Chen Y."/>
            <person name="Shah S."/>
            <person name="Dougan E. K."/>
            <person name="Thang M."/>
            <person name="Chan C."/>
        </authorList>
    </citation>
    <scope>NUCLEOTIDE SEQUENCE [LARGE SCALE GENOMIC DNA]</scope>
</reference>
<evidence type="ECO:0000256" key="1">
    <source>
        <dbReference type="SAM" id="Coils"/>
    </source>
</evidence>
<evidence type="ECO:0000313" key="3">
    <source>
        <dbReference type="Proteomes" id="UP001189429"/>
    </source>
</evidence>
<organism evidence="2 3">
    <name type="scientific">Prorocentrum cordatum</name>
    <dbReference type="NCBI Taxonomy" id="2364126"/>
    <lineage>
        <taxon>Eukaryota</taxon>
        <taxon>Sar</taxon>
        <taxon>Alveolata</taxon>
        <taxon>Dinophyceae</taxon>
        <taxon>Prorocentrales</taxon>
        <taxon>Prorocentraceae</taxon>
        <taxon>Prorocentrum</taxon>
    </lineage>
</organism>
<keyword evidence="3" id="KW-1185">Reference proteome</keyword>
<protein>
    <submittedName>
        <fullName evidence="2">Uncharacterized protein</fullName>
    </submittedName>
</protein>
<accession>A0ABN9STD4</accession>